<proteinExistence type="predicted"/>
<accession>A0A2S6AMI5</accession>
<feature type="domain" description="DNA primase/polymerase bifunctional N-terminal" evidence="2">
    <location>
        <begin position="41"/>
        <end position="209"/>
    </location>
</feature>
<dbReference type="InterPro" id="IPR015330">
    <property type="entry name" value="DNA_primase/pol_bifunc_N"/>
</dbReference>
<evidence type="ECO:0000256" key="1">
    <source>
        <dbReference type="SAM" id="MobiDB-lite"/>
    </source>
</evidence>
<dbReference type="Pfam" id="PF09250">
    <property type="entry name" value="Prim-Pol"/>
    <property type="match status" value="1"/>
</dbReference>
<dbReference type="Proteomes" id="UP000239874">
    <property type="component" value="Unassembled WGS sequence"/>
</dbReference>
<sequence length="336" mass="36743">MIRASSGPVSGRGRTHPTSRYPGDMVATRRGRPSTALMQAALTAAAHGHHVFPLHPRAKTPAYEGDWLLHATTDPDLIRGIWRERPYNIGIACAPSELYVIDLDPAHGVTAPAPWTGLTHGRDVLTALAERAGHPYPGDTYTVATPSGGWHLYFHAPTTVRLPNTAGTLGWRIDTRGDGGYVVAAGSVLRHGTYTVVNPRSPQPVPAWLITRLTRPPRPPRPPRTVDVGHTHRYVQVALRVQSDRVRHAPRGERHTILVSAAYSLGRLVGADILDDRGHVIGQGILDYQTAYDVLREAAATHIGVENFTDTEAERTIIDGLDHGSAQRHQIRLRRP</sequence>
<dbReference type="CDD" id="cd04859">
    <property type="entry name" value="Prim_Pol"/>
    <property type="match status" value="1"/>
</dbReference>
<evidence type="ECO:0000259" key="2">
    <source>
        <dbReference type="SMART" id="SM00943"/>
    </source>
</evidence>
<feature type="region of interest" description="Disordered" evidence="1">
    <location>
        <begin position="1"/>
        <end position="27"/>
    </location>
</feature>
<dbReference type="EMBL" id="PSZC01000014">
    <property type="protein sequence ID" value="PPJ36457.1"/>
    <property type="molecule type" value="Genomic_DNA"/>
</dbReference>
<evidence type="ECO:0000313" key="4">
    <source>
        <dbReference type="Proteomes" id="UP000239874"/>
    </source>
</evidence>
<comment type="caution">
    <text evidence="3">The sequence shown here is derived from an EMBL/GenBank/DDBJ whole genome shotgun (WGS) entry which is preliminary data.</text>
</comment>
<protein>
    <submittedName>
        <fullName evidence="3">DNA primase</fullName>
    </submittedName>
</protein>
<gene>
    <name evidence="3" type="ORF">C5E45_20650</name>
</gene>
<dbReference type="AlphaFoldDB" id="A0A2S6AMI5"/>
<dbReference type="SUPFAM" id="SSF56747">
    <property type="entry name" value="Prim-pol domain"/>
    <property type="match status" value="1"/>
</dbReference>
<reference evidence="3 4" key="1">
    <citation type="submission" date="2018-02" db="EMBL/GenBank/DDBJ databases">
        <title>8 Nocardia nova and 1 Nocardia cyriacigeorgica strain used for evolution to TMP-SMX.</title>
        <authorList>
            <person name="Mehta H."/>
            <person name="Weng J."/>
            <person name="Shamoo Y."/>
        </authorList>
    </citation>
    <scope>NUCLEOTIDE SEQUENCE [LARGE SCALE GENOMIC DNA]</scope>
    <source>
        <strain evidence="3 4">MDA3139</strain>
    </source>
</reference>
<evidence type="ECO:0000313" key="3">
    <source>
        <dbReference type="EMBL" id="PPJ36457.1"/>
    </source>
</evidence>
<dbReference type="SMART" id="SM00943">
    <property type="entry name" value="Prim-Pol"/>
    <property type="match status" value="1"/>
</dbReference>
<name>A0A2S6AMI5_9NOCA</name>
<organism evidence="3 4">
    <name type="scientific">Nocardia nova</name>
    <dbReference type="NCBI Taxonomy" id="37330"/>
    <lineage>
        <taxon>Bacteria</taxon>
        <taxon>Bacillati</taxon>
        <taxon>Actinomycetota</taxon>
        <taxon>Actinomycetes</taxon>
        <taxon>Mycobacteriales</taxon>
        <taxon>Nocardiaceae</taxon>
        <taxon>Nocardia</taxon>
    </lineage>
</organism>